<evidence type="ECO:0000256" key="1">
    <source>
        <dbReference type="ARBA" id="ARBA00022676"/>
    </source>
</evidence>
<dbReference type="Proteomes" id="UP000554235">
    <property type="component" value="Unassembled WGS sequence"/>
</dbReference>
<gene>
    <name evidence="3" type="ORF">FALBO_9165</name>
</gene>
<keyword evidence="4" id="KW-1185">Reference proteome</keyword>
<keyword evidence="1" id="KW-0328">Glycosyltransferase</keyword>
<evidence type="ECO:0000256" key="2">
    <source>
        <dbReference type="ARBA" id="ARBA00022679"/>
    </source>
</evidence>
<dbReference type="PANTHER" id="PTHR48043">
    <property type="entry name" value="EG:EG0003.4 PROTEIN-RELATED"/>
    <property type="match status" value="1"/>
</dbReference>
<dbReference type="Gene3D" id="3.40.50.2000">
    <property type="entry name" value="Glycogen Phosphorylase B"/>
    <property type="match status" value="2"/>
</dbReference>
<name>A0A8H4LAD9_9HYPO</name>
<dbReference type="GO" id="GO:0008194">
    <property type="term" value="F:UDP-glycosyltransferase activity"/>
    <property type="evidence" value="ECO:0007669"/>
    <property type="project" value="InterPro"/>
</dbReference>
<proteinExistence type="predicted"/>
<dbReference type="PANTHER" id="PTHR48043:SF145">
    <property type="entry name" value="FI06409P-RELATED"/>
    <property type="match status" value="1"/>
</dbReference>
<sequence length="535" mass="59388">MSENETMIKSHNVPTRRVLALSTTGGFTHAAPVLDICRVLADRGHAVEFATHDGQQTWIQNPNYAFISKVHLLGPGPTAEQYDNHWARMVRLRVEDALSSWLMWKSKYLWDSFWPATYRQLKRLCCDPETRPDFIIADFFDETVARDMNLECGVPIAIVWPQMPYLLAPAPYIPGQPGFQIDCGRLLNFWRGCGGSRSCGVERAPVIPSCPAATVPIILCSSTHFSASKPPRTYRLSWSPWGLCLAEQYPPLDERHARFLETHHDVVYVGLGTHVVLPESSLHKLLQGLLLALDGGRIDGIIWPMNQKTRETLDLSHVVSRAGGKVSTLGQLLDGTMSDLMVVDFAPQGAILDHSHTRLYVTRAGGSSANEAAYHGVPVLVLGFMFDQLANGMRLEEAGCGHRLDKNSFTADEVVERVSSMASSGTGALTRNVERLRRIATVAARRKGLAADLVEEVLYDAELRGPSRPMHLQTADMRMPWWKVHNLDLGVFALATLVGLPAVAIYSVQSLVRGRVPFTPLWRAVFALRQLLATR</sequence>
<dbReference type="OrthoDB" id="5835829at2759"/>
<evidence type="ECO:0000313" key="3">
    <source>
        <dbReference type="EMBL" id="KAF4464004.1"/>
    </source>
</evidence>
<dbReference type="CDD" id="cd03784">
    <property type="entry name" value="GT1_Gtf-like"/>
    <property type="match status" value="1"/>
</dbReference>
<dbReference type="AlphaFoldDB" id="A0A8H4LAD9"/>
<protein>
    <submittedName>
        <fullName evidence="3">Udp-glucosyl transferase family</fullName>
    </submittedName>
</protein>
<dbReference type="Pfam" id="PF00201">
    <property type="entry name" value="UDPGT"/>
    <property type="match status" value="1"/>
</dbReference>
<dbReference type="InterPro" id="IPR050271">
    <property type="entry name" value="UDP-glycosyltransferase"/>
</dbReference>
<dbReference type="SUPFAM" id="SSF53756">
    <property type="entry name" value="UDP-Glycosyltransferase/glycogen phosphorylase"/>
    <property type="match status" value="1"/>
</dbReference>
<dbReference type="InterPro" id="IPR002213">
    <property type="entry name" value="UDP_glucos_trans"/>
</dbReference>
<organism evidence="3 4">
    <name type="scientific">Fusarium albosuccineum</name>
    <dbReference type="NCBI Taxonomy" id="1237068"/>
    <lineage>
        <taxon>Eukaryota</taxon>
        <taxon>Fungi</taxon>
        <taxon>Dikarya</taxon>
        <taxon>Ascomycota</taxon>
        <taxon>Pezizomycotina</taxon>
        <taxon>Sordariomycetes</taxon>
        <taxon>Hypocreomycetidae</taxon>
        <taxon>Hypocreales</taxon>
        <taxon>Nectriaceae</taxon>
        <taxon>Fusarium</taxon>
        <taxon>Fusarium decemcellulare species complex</taxon>
    </lineage>
</organism>
<dbReference type="EMBL" id="JAADYS010001256">
    <property type="protein sequence ID" value="KAF4464004.1"/>
    <property type="molecule type" value="Genomic_DNA"/>
</dbReference>
<keyword evidence="2 3" id="KW-0808">Transferase</keyword>
<comment type="caution">
    <text evidence="3">The sequence shown here is derived from an EMBL/GenBank/DDBJ whole genome shotgun (WGS) entry which is preliminary data.</text>
</comment>
<accession>A0A8H4LAD9</accession>
<evidence type="ECO:0000313" key="4">
    <source>
        <dbReference type="Proteomes" id="UP000554235"/>
    </source>
</evidence>
<reference evidence="3 4" key="1">
    <citation type="submission" date="2020-01" db="EMBL/GenBank/DDBJ databases">
        <title>Identification and distribution of gene clusters putatively required for synthesis of sphingolipid metabolism inhibitors in phylogenetically diverse species of the filamentous fungus Fusarium.</title>
        <authorList>
            <person name="Kim H.-S."/>
            <person name="Busman M."/>
            <person name="Brown D.W."/>
            <person name="Divon H."/>
            <person name="Uhlig S."/>
            <person name="Proctor R.H."/>
        </authorList>
    </citation>
    <scope>NUCLEOTIDE SEQUENCE [LARGE SCALE GENOMIC DNA]</scope>
    <source>
        <strain evidence="3 4">NRRL 20459</strain>
    </source>
</reference>